<dbReference type="AlphaFoldDB" id="A0A1M7LF73"/>
<dbReference type="SUPFAM" id="SSF88946">
    <property type="entry name" value="Sigma2 domain of RNA polymerase sigma factors"/>
    <property type="match status" value="1"/>
</dbReference>
<comment type="similarity">
    <text evidence="1">Belongs to the sigma-70 factor family. ECF subfamily.</text>
</comment>
<gene>
    <name evidence="7" type="ORF">SAMN04488057_103254</name>
</gene>
<dbReference type="GO" id="GO:0006352">
    <property type="term" value="P:DNA-templated transcription initiation"/>
    <property type="evidence" value="ECO:0007669"/>
    <property type="project" value="InterPro"/>
</dbReference>
<reference evidence="7 8" key="1">
    <citation type="submission" date="2016-11" db="EMBL/GenBank/DDBJ databases">
        <authorList>
            <person name="Jaros S."/>
            <person name="Januszkiewicz K."/>
            <person name="Wedrychowicz H."/>
        </authorList>
    </citation>
    <scope>NUCLEOTIDE SEQUENCE [LARGE SCALE GENOMIC DNA]</scope>
    <source>
        <strain evidence="7 8">CGMCC 1.6102</strain>
    </source>
</reference>
<keyword evidence="2" id="KW-0805">Transcription regulation</keyword>
<proteinExistence type="inferred from homology"/>
<evidence type="ECO:0000256" key="2">
    <source>
        <dbReference type="ARBA" id="ARBA00023015"/>
    </source>
</evidence>
<feature type="domain" description="RNA polymerase sigma factor 70 region 4 type 2" evidence="6">
    <location>
        <begin position="140"/>
        <end position="184"/>
    </location>
</feature>
<dbReference type="InterPro" id="IPR013325">
    <property type="entry name" value="RNA_pol_sigma_r2"/>
</dbReference>
<dbReference type="Gene3D" id="1.10.10.10">
    <property type="entry name" value="Winged helix-like DNA-binding domain superfamily/Winged helix DNA-binding domain"/>
    <property type="match status" value="1"/>
</dbReference>
<protein>
    <submittedName>
        <fullName evidence="7">Sigma-70, region 4</fullName>
    </submittedName>
</protein>
<evidence type="ECO:0000259" key="5">
    <source>
        <dbReference type="Pfam" id="PF04542"/>
    </source>
</evidence>
<dbReference type="Gene3D" id="1.10.1740.10">
    <property type="match status" value="1"/>
</dbReference>
<dbReference type="SUPFAM" id="SSF88659">
    <property type="entry name" value="Sigma3 and sigma4 domains of RNA polymerase sigma factors"/>
    <property type="match status" value="1"/>
</dbReference>
<dbReference type="GO" id="GO:0003677">
    <property type="term" value="F:DNA binding"/>
    <property type="evidence" value="ECO:0007669"/>
    <property type="project" value="InterPro"/>
</dbReference>
<evidence type="ECO:0000313" key="8">
    <source>
        <dbReference type="Proteomes" id="UP000184513"/>
    </source>
</evidence>
<dbReference type="PANTHER" id="PTHR43133">
    <property type="entry name" value="RNA POLYMERASE ECF-TYPE SIGMA FACTO"/>
    <property type="match status" value="1"/>
</dbReference>
<evidence type="ECO:0000256" key="1">
    <source>
        <dbReference type="ARBA" id="ARBA00010641"/>
    </source>
</evidence>
<feature type="domain" description="RNA polymerase sigma-70 region 2" evidence="5">
    <location>
        <begin position="34"/>
        <end position="100"/>
    </location>
</feature>
<sequence length="204" mass="23805">MEIVPKLNSLPQETSPEELWLGLKSGDKYAFEQLYRRYVRLLFQLGTSITGDAEFVEDCIQELFIDLWRYKKNIKPTDNVRLYLFRSLSNRINKEKKKASKGSEKQRQAAMFFPSRIESVEVKIINAQREEAIQKKVAGILTKLPIRQNEVIQYLFFENLSYEETSKLMGINLRSVYTLAWKALSTLRKAILLVTAYLTTPSPW</sequence>
<dbReference type="Proteomes" id="UP000184513">
    <property type="component" value="Unassembled WGS sequence"/>
</dbReference>
<dbReference type="Pfam" id="PF04542">
    <property type="entry name" value="Sigma70_r2"/>
    <property type="match status" value="1"/>
</dbReference>
<dbReference type="PANTHER" id="PTHR43133:SF46">
    <property type="entry name" value="RNA POLYMERASE SIGMA-70 FACTOR ECF SUBFAMILY"/>
    <property type="match status" value="1"/>
</dbReference>
<name>A0A1M7LF73_9BACT</name>
<evidence type="ECO:0000313" key="7">
    <source>
        <dbReference type="EMBL" id="SHM76617.1"/>
    </source>
</evidence>
<dbReference type="InterPro" id="IPR039425">
    <property type="entry name" value="RNA_pol_sigma-70-like"/>
</dbReference>
<dbReference type="NCBIfam" id="TIGR02937">
    <property type="entry name" value="sigma70-ECF"/>
    <property type="match status" value="1"/>
</dbReference>
<accession>A0A1M7LF73</accession>
<dbReference type="InterPro" id="IPR007627">
    <property type="entry name" value="RNA_pol_sigma70_r2"/>
</dbReference>
<dbReference type="GO" id="GO:0016987">
    <property type="term" value="F:sigma factor activity"/>
    <property type="evidence" value="ECO:0007669"/>
    <property type="project" value="UniProtKB-KW"/>
</dbReference>
<dbReference type="InterPro" id="IPR013324">
    <property type="entry name" value="RNA_pol_sigma_r3/r4-like"/>
</dbReference>
<dbReference type="InterPro" id="IPR014284">
    <property type="entry name" value="RNA_pol_sigma-70_dom"/>
</dbReference>
<dbReference type="STRING" id="388280.SAMN04488057_103254"/>
<keyword evidence="4" id="KW-0804">Transcription</keyword>
<dbReference type="InterPro" id="IPR036388">
    <property type="entry name" value="WH-like_DNA-bd_sf"/>
</dbReference>
<organism evidence="7 8">
    <name type="scientific">Cyclobacterium lianum</name>
    <dbReference type="NCBI Taxonomy" id="388280"/>
    <lineage>
        <taxon>Bacteria</taxon>
        <taxon>Pseudomonadati</taxon>
        <taxon>Bacteroidota</taxon>
        <taxon>Cytophagia</taxon>
        <taxon>Cytophagales</taxon>
        <taxon>Cyclobacteriaceae</taxon>
        <taxon>Cyclobacterium</taxon>
    </lineage>
</organism>
<evidence type="ECO:0000256" key="4">
    <source>
        <dbReference type="ARBA" id="ARBA00023163"/>
    </source>
</evidence>
<evidence type="ECO:0000259" key="6">
    <source>
        <dbReference type="Pfam" id="PF08281"/>
    </source>
</evidence>
<dbReference type="InterPro" id="IPR013249">
    <property type="entry name" value="RNA_pol_sigma70_r4_t2"/>
</dbReference>
<dbReference type="OrthoDB" id="9150024at2"/>
<dbReference type="EMBL" id="FRCY01000003">
    <property type="protein sequence ID" value="SHM76617.1"/>
    <property type="molecule type" value="Genomic_DNA"/>
</dbReference>
<evidence type="ECO:0000256" key="3">
    <source>
        <dbReference type="ARBA" id="ARBA00023082"/>
    </source>
</evidence>
<keyword evidence="8" id="KW-1185">Reference proteome</keyword>
<dbReference type="Pfam" id="PF08281">
    <property type="entry name" value="Sigma70_r4_2"/>
    <property type="match status" value="1"/>
</dbReference>
<dbReference type="RefSeq" id="WP_073093692.1">
    <property type="nucleotide sequence ID" value="NZ_FRCY01000003.1"/>
</dbReference>
<keyword evidence="3" id="KW-0731">Sigma factor</keyword>